<reference evidence="1 2" key="1">
    <citation type="submission" date="2020-08" db="EMBL/GenBank/DDBJ databases">
        <title>Sequencing the genomes of 1000 actinobacteria strains.</title>
        <authorList>
            <person name="Klenk H.-P."/>
        </authorList>
    </citation>
    <scope>NUCLEOTIDE SEQUENCE [LARGE SCALE GENOMIC DNA]</scope>
    <source>
        <strain evidence="1 2">DSM 15626</strain>
    </source>
</reference>
<name>A0A841S2M7_9ACTN</name>
<comment type="caution">
    <text evidence="1">The sequence shown here is derived from an EMBL/GenBank/DDBJ whole genome shotgun (WGS) entry which is preliminary data.</text>
</comment>
<sequence length="75" mass="8027">MPFEETVRRHATRAKAAAFGAAEMAEWYLERDLLERPRERVVGADSSLQATVQRIVGETGLGEVQVGDVGGVAGG</sequence>
<evidence type="ECO:0000313" key="1">
    <source>
        <dbReference type="EMBL" id="MBB6565067.1"/>
    </source>
</evidence>
<organism evidence="1 2">
    <name type="scientific">Kribbella sandramycini</name>
    <dbReference type="NCBI Taxonomy" id="60450"/>
    <lineage>
        <taxon>Bacteria</taxon>
        <taxon>Bacillati</taxon>
        <taxon>Actinomycetota</taxon>
        <taxon>Actinomycetes</taxon>
        <taxon>Propionibacteriales</taxon>
        <taxon>Kribbellaceae</taxon>
        <taxon>Kribbella</taxon>
    </lineage>
</organism>
<protein>
    <submittedName>
        <fullName evidence="1">Uncharacterized protein</fullName>
    </submittedName>
</protein>
<dbReference type="AlphaFoldDB" id="A0A841S2M7"/>
<dbReference type="Proteomes" id="UP000553957">
    <property type="component" value="Unassembled WGS sequence"/>
</dbReference>
<dbReference type="EMBL" id="JACHKF010000001">
    <property type="protein sequence ID" value="MBB6565067.1"/>
    <property type="molecule type" value="Genomic_DNA"/>
</dbReference>
<proteinExistence type="predicted"/>
<evidence type="ECO:0000313" key="2">
    <source>
        <dbReference type="Proteomes" id="UP000553957"/>
    </source>
</evidence>
<accession>A0A841S2M7</accession>
<gene>
    <name evidence="1" type="ORF">HNR71_000704</name>
</gene>